<dbReference type="InterPro" id="IPR051398">
    <property type="entry name" value="Polysacch_Deacetylase"/>
</dbReference>
<dbReference type="Proteomes" id="UP000178849">
    <property type="component" value="Unassembled WGS sequence"/>
</dbReference>
<dbReference type="SUPFAM" id="SSF88713">
    <property type="entry name" value="Glycoside hydrolase/deacetylase"/>
    <property type="match status" value="1"/>
</dbReference>
<sequence length="321" mass="36961">MQLLIVNYHYFGEENQYPGGIYPISPERFKNQLAEIGRHFDFISQNDLIAALDGQRILPEQSCLITFDDGLKSQFTLALPILKEKKIPAVFFIGSLPLKENKVLNVHKIHYLLSVLTAEQLLKKVAAAYQNLLHKELPFEQIDFNNVKLENRYDQPLTSRLKFLLNKHLPNTEAEQVVDLIFQEQVKDEAEFCRQHYLNQTEVMAIADTPLMAIGLHSHRHPHLLSAAASLIARDFFENHRFLTEELNLKNIRAVSYPFGQISPEQLKEKILPWANGLGLKFGLTMGRQINQNLKEPFYLSRFDTNDLPQGKKPVISFDNL</sequence>
<evidence type="ECO:0000256" key="2">
    <source>
        <dbReference type="ARBA" id="ARBA00022729"/>
    </source>
</evidence>
<dbReference type="Gene3D" id="3.20.20.370">
    <property type="entry name" value="Glycoside hydrolase/deacetylase"/>
    <property type="match status" value="1"/>
</dbReference>
<dbReference type="Pfam" id="PF01522">
    <property type="entry name" value="Polysacc_deac_1"/>
    <property type="match status" value="1"/>
</dbReference>
<keyword evidence="2" id="KW-0732">Signal</keyword>
<dbReference type="PANTHER" id="PTHR34216">
    <property type="match status" value="1"/>
</dbReference>
<dbReference type="EMBL" id="MHKL01000034">
    <property type="protein sequence ID" value="OGY88912.1"/>
    <property type="molecule type" value="Genomic_DNA"/>
</dbReference>
<dbReference type="GO" id="GO:0005576">
    <property type="term" value="C:extracellular region"/>
    <property type="evidence" value="ECO:0007669"/>
    <property type="project" value="UniProtKB-SubCell"/>
</dbReference>
<dbReference type="STRING" id="1798550.A2927_00345"/>
<proteinExistence type="predicted"/>
<comment type="caution">
    <text evidence="4">The sequence shown here is derived from an EMBL/GenBank/DDBJ whole genome shotgun (WGS) entry which is preliminary data.</text>
</comment>
<feature type="domain" description="NodB homology" evidence="3">
    <location>
        <begin position="59"/>
        <end position="94"/>
    </location>
</feature>
<accession>A0A1G2BII6</accession>
<dbReference type="InterPro" id="IPR011330">
    <property type="entry name" value="Glyco_hydro/deAcase_b/a-brl"/>
</dbReference>
<dbReference type="PANTHER" id="PTHR34216:SF3">
    <property type="entry name" value="POLY-BETA-1,6-N-ACETYL-D-GLUCOSAMINE N-DEACETYLASE"/>
    <property type="match status" value="1"/>
</dbReference>
<evidence type="ECO:0000313" key="4">
    <source>
        <dbReference type="EMBL" id="OGY88912.1"/>
    </source>
</evidence>
<organism evidence="4 5">
    <name type="scientific">Candidatus Komeilibacteria bacterium RIFCSPLOWO2_01_FULL_45_10</name>
    <dbReference type="NCBI Taxonomy" id="1798550"/>
    <lineage>
        <taxon>Bacteria</taxon>
        <taxon>Candidatus Komeiliibacteriota</taxon>
    </lineage>
</organism>
<evidence type="ECO:0000256" key="1">
    <source>
        <dbReference type="ARBA" id="ARBA00004613"/>
    </source>
</evidence>
<reference evidence="4 5" key="1">
    <citation type="journal article" date="2016" name="Nat. Commun.">
        <title>Thousands of microbial genomes shed light on interconnected biogeochemical processes in an aquifer system.</title>
        <authorList>
            <person name="Anantharaman K."/>
            <person name="Brown C.T."/>
            <person name="Hug L.A."/>
            <person name="Sharon I."/>
            <person name="Castelle C.J."/>
            <person name="Probst A.J."/>
            <person name="Thomas B.C."/>
            <person name="Singh A."/>
            <person name="Wilkins M.J."/>
            <person name="Karaoz U."/>
            <person name="Brodie E.L."/>
            <person name="Williams K.H."/>
            <person name="Hubbard S.S."/>
            <person name="Banfield J.F."/>
        </authorList>
    </citation>
    <scope>NUCLEOTIDE SEQUENCE [LARGE SCALE GENOMIC DNA]</scope>
</reference>
<evidence type="ECO:0000259" key="3">
    <source>
        <dbReference type="Pfam" id="PF01522"/>
    </source>
</evidence>
<dbReference type="GO" id="GO:0016810">
    <property type="term" value="F:hydrolase activity, acting on carbon-nitrogen (but not peptide) bonds"/>
    <property type="evidence" value="ECO:0007669"/>
    <property type="project" value="InterPro"/>
</dbReference>
<protein>
    <recommendedName>
        <fullName evidence="3">NodB homology domain-containing protein</fullName>
    </recommendedName>
</protein>
<name>A0A1G2BII6_9BACT</name>
<gene>
    <name evidence="4" type="ORF">A2927_00345</name>
</gene>
<dbReference type="InterPro" id="IPR002509">
    <property type="entry name" value="NODB_dom"/>
</dbReference>
<dbReference type="GO" id="GO:0005975">
    <property type="term" value="P:carbohydrate metabolic process"/>
    <property type="evidence" value="ECO:0007669"/>
    <property type="project" value="InterPro"/>
</dbReference>
<evidence type="ECO:0000313" key="5">
    <source>
        <dbReference type="Proteomes" id="UP000178849"/>
    </source>
</evidence>
<dbReference type="AlphaFoldDB" id="A0A1G2BII6"/>
<comment type="subcellular location">
    <subcellularLocation>
        <location evidence="1">Secreted</location>
    </subcellularLocation>
</comment>